<evidence type="ECO:0000256" key="1">
    <source>
        <dbReference type="SAM" id="MobiDB-lite"/>
    </source>
</evidence>
<dbReference type="SUPFAM" id="SSF69593">
    <property type="entry name" value="Glycerol-3-phosphate (1)-acyltransferase"/>
    <property type="match status" value="1"/>
</dbReference>
<dbReference type="Proteomes" id="UP000572817">
    <property type="component" value="Unassembled WGS sequence"/>
</dbReference>
<keyword evidence="2" id="KW-0812">Transmembrane</keyword>
<organism evidence="4 5">
    <name type="scientific">Botryosphaeria dothidea</name>
    <dbReference type="NCBI Taxonomy" id="55169"/>
    <lineage>
        <taxon>Eukaryota</taxon>
        <taxon>Fungi</taxon>
        <taxon>Dikarya</taxon>
        <taxon>Ascomycota</taxon>
        <taxon>Pezizomycotina</taxon>
        <taxon>Dothideomycetes</taxon>
        <taxon>Dothideomycetes incertae sedis</taxon>
        <taxon>Botryosphaeriales</taxon>
        <taxon>Botryosphaeriaceae</taxon>
        <taxon>Botryosphaeria</taxon>
    </lineage>
</organism>
<accession>A0A8H4IY55</accession>
<keyword evidence="4" id="KW-0808">Transferase</keyword>
<dbReference type="GO" id="GO:0008654">
    <property type="term" value="P:phospholipid biosynthetic process"/>
    <property type="evidence" value="ECO:0007669"/>
    <property type="project" value="TreeGrafter"/>
</dbReference>
<keyword evidence="5" id="KW-1185">Reference proteome</keyword>
<feature type="region of interest" description="Disordered" evidence="1">
    <location>
        <begin position="607"/>
        <end position="632"/>
    </location>
</feature>
<feature type="transmembrane region" description="Helical" evidence="2">
    <location>
        <begin position="12"/>
        <end position="29"/>
    </location>
</feature>
<feature type="transmembrane region" description="Helical" evidence="2">
    <location>
        <begin position="469"/>
        <end position="493"/>
    </location>
</feature>
<comment type="caution">
    <text evidence="4">The sequence shown here is derived from an EMBL/GenBank/DDBJ whole genome shotgun (WGS) entry which is preliminary data.</text>
</comment>
<dbReference type="PANTHER" id="PTHR31605:SF0">
    <property type="entry name" value="GLYCEROL-3-PHOSPHATE O-ACYLTRANSFERASE 1"/>
    <property type="match status" value="1"/>
</dbReference>
<dbReference type="GO" id="GO:0016287">
    <property type="term" value="F:glycerone-phosphate O-acyltransferase activity"/>
    <property type="evidence" value="ECO:0007669"/>
    <property type="project" value="TreeGrafter"/>
</dbReference>
<evidence type="ECO:0000313" key="5">
    <source>
        <dbReference type="Proteomes" id="UP000572817"/>
    </source>
</evidence>
<feature type="compositionally biased region" description="Acidic residues" evidence="1">
    <location>
        <begin position="608"/>
        <end position="624"/>
    </location>
</feature>
<feature type="transmembrane region" description="Helical" evidence="2">
    <location>
        <begin position="522"/>
        <end position="539"/>
    </location>
</feature>
<dbReference type="InterPro" id="IPR052744">
    <property type="entry name" value="GPAT/DAPAT"/>
</dbReference>
<sequence>MASKHKQLLVPWIYDLGLYIFTLCLDIFFREVYPRNAWRVPKRGPVVLIAAPHANQFVDSVLLMHMLKQHAGRRISFLIAQKSMNEPYIGPMAGRMGALPVVRAMDNIKPGEGQIYLPDLDTDPTLVRGKGTDFTSSLFMVGGAIILPKVDNESPDQQPIAEILGPEELRLRSPFKTFKPDHPLHKSLREGTSYKVSPHIDQHQMFDAVYTELCAGGCIGIFPEGGSHDRPSLLPLKAGAAIIALGTLAREPDCGLTIIPTGMNYFHPNKFRSRAVIEFGNPIHVHPDQVAAFQEGGESKRAAVSSLLETIQAALAAVTQQAPDHQTLMLIQATRRLYKPLRMKLPLPTIIELNRRLLEGYTRFKEEPKVVALTRSVTAYNRQLRALGIKDHQVEWGNVRQRPWLFVLGTLIYRIGFLLTLVAGTLPSLALFWPVFVTAKVISVKKQRKALAGSSVKLQARDVVGTWKMLVALGLAPALYVWYTGVMTAWLVYCRRGGAYCDNAPWWLQATTWVPDAVPLRLFVPAFFVLMVGVTFAGLRIGEVGIDVVKSLPPLLVALNPMSLGSLVLLRERRKALAREVRDVVETFGPEIFPDFEQQKLIVRAEAEEAEEDEDELIDYDGTVESEMKKTV</sequence>
<evidence type="ECO:0000259" key="3">
    <source>
        <dbReference type="SMART" id="SM00563"/>
    </source>
</evidence>
<feature type="domain" description="Phospholipid/glycerol acyltransferase" evidence="3">
    <location>
        <begin position="47"/>
        <end position="266"/>
    </location>
</feature>
<evidence type="ECO:0000313" key="4">
    <source>
        <dbReference type="EMBL" id="KAF4308464.1"/>
    </source>
</evidence>
<keyword evidence="4" id="KW-0012">Acyltransferase</keyword>
<keyword evidence="2" id="KW-1133">Transmembrane helix</keyword>
<feature type="transmembrane region" description="Helical" evidence="2">
    <location>
        <begin position="411"/>
        <end position="436"/>
    </location>
</feature>
<dbReference type="GO" id="GO:0004366">
    <property type="term" value="F:glycerol-3-phosphate O-acyltransferase activity"/>
    <property type="evidence" value="ECO:0007669"/>
    <property type="project" value="TreeGrafter"/>
</dbReference>
<name>A0A8H4IY55_9PEZI</name>
<dbReference type="OrthoDB" id="2427554at2759"/>
<gene>
    <name evidence="4" type="ORF">GTA08_BOTSDO04367</name>
</gene>
<proteinExistence type="predicted"/>
<keyword evidence="2" id="KW-0472">Membrane</keyword>
<dbReference type="AlphaFoldDB" id="A0A8H4IY55"/>
<dbReference type="PANTHER" id="PTHR31605">
    <property type="entry name" value="GLYCEROL-3-PHOSPHATE O-ACYLTRANSFERASE 1"/>
    <property type="match status" value="1"/>
</dbReference>
<protein>
    <submittedName>
        <fullName evidence="4">Phospholipid/glycerol acyltransferase</fullName>
    </submittedName>
</protein>
<reference evidence="4" key="1">
    <citation type="submission" date="2020-04" db="EMBL/GenBank/DDBJ databases">
        <title>Genome Assembly and Annotation of Botryosphaeria dothidea sdau 11-99, a Latent Pathogen of Apple Fruit Ring Rot in China.</title>
        <authorList>
            <person name="Yu C."/>
            <person name="Diao Y."/>
            <person name="Lu Q."/>
            <person name="Zhao J."/>
            <person name="Cui S."/>
            <person name="Peng C."/>
            <person name="He B."/>
            <person name="Liu H."/>
        </authorList>
    </citation>
    <scope>NUCLEOTIDE SEQUENCE [LARGE SCALE GENOMIC DNA]</scope>
    <source>
        <strain evidence="4">Sdau11-99</strain>
    </source>
</reference>
<evidence type="ECO:0000256" key="2">
    <source>
        <dbReference type="SAM" id="Phobius"/>
    </source>
</evidence>
<dbReference type="InterPro" id="IPR002123">
    <property type="entry name" value="Plipid/glycerol_acylTrfase"/>
</dbReference>
<dbReference type="SMART" id="SM00563">
    <property type="entry name" value="PlsC"/>
    <property type="match status" value="1"/>
</dbReference>
<dbReference type="EMBL" id="WWBZ02000022">
    <property type="protein sequence ID" value="KAF4308464.1"/>
    <property type="molecule type" value="Genomic_DNA"/>
</dbReference>